<dbReference type="Pfam" id="PF04505">
    <property type="entry name" value="CD225"/>
    <property type="match status" value="1"/>
</dbReference>
<reference evidence="8" key="1">
    <citation type="submission" date="2020-10" db="EMBL/GenBank/DDBJ databases">
        <title>Chromosome-scale genome assembly of the Allis shad, Alosa alosa.</title>
        <authorList>
            <person name="Margot Z."/>
            <person name="Christophe K."/>
            <person name="Cabau C."/>
            <person name="Louis A."/>
            <person name="Berthelot C."/>
            <person name="Parey E."/>
            <person name="Roest Crollius H."/>
            <person name="Montfort J."/>
            <person name="Robinson-Rechavi M."/>
            <person name="Bucao C."/>
            <person name="Bouchez O."/>
            <person name="Gislard M."/>
            <person name="Lluch J."/>
            <person name="Milhes M."/>
            <person name="Lampietro C."/>
            <person name="Lopez Roques C."/>
            <person name="Donnadieu C."/>
            <person name="Braasch I."/>
            <person name="Desvignes T."/>
            <person name="Postlethwait J."/>
            <person name="Bobe J."/>
            <person name="Guiguen Y."/>
        </authorList>
    </citation>
    <scope>NUCLEOTIDE SEQUENCE</scope>
    <source>
        <strain evidence="8">M-15738</strain>
        <tissue evidence="8">Blood</tissue>
    </source>
</reference>
<dbReference type="PANTHER" id="PTHR14948:SF25">
    <property type="entry name" value="DUF4190 DOMAIN-CONTAINING PROTEIN"/>
    <property type="match status" value="1"/>
</dbReference>
<sequence length="84" mass="9238">MEAPRPKVKSHMIWSIITTLCCCLPLGIGAIICSRRVDKANLEGDVTWAEEASRKAKILNITGLVCGILLMAIFVILKLMLVKD</sequence>
<dbReference type="PANTHER" id="PTHR14948">
    <property type="entry name" value="NG5"/>
    <property type="match status" value="1"/>
</dbReference>
<dbReference type="Proteomes" id="UP000823561">
    <property type="component" value="Chromosome 16"/>
</dbReference>
<accession>A0AAV6G4A3</accession>
<evidence type="ECO:0000256" key="4">
    <source>
        <dbReference type="ARBA" id="ARBA00022989"/>
    </source>
</evidence>
<evidence type="ECO:0000256" key="5">
    <source>
        <dbReference type="ARBA" id="ARBA00023136"/>
    </source>
</evidence>
<evidence type="ECO:0000313" key="8">
    <source>
        <dbReference type="EMBL" id="KAG5268386.1"/>
    </source>
</evidence>
<keyword evidence="5 6" id="KW-0472">Membrane</keyword>
<keyword evidence="3 6" id="KW-0812">Transmembrane</keyword>
<dbReference type="GO" id="GO:0016020">
    <property type="term" value="C:membrane"/>
    <property type="evidence" value="ECO:0007669"/>
    <property type="project" value="UniProtKB-SubCell"/>
</dbReference>
<evidence type="ECO:0000256" key="1">
    <source>
        <dbReference type="ARBA" id="ARBA00004370"/>
    </source>
</evidence>
<name>A0AAV6G4A3_9TELE</name>
<feature type="transmembrane region" description="Helical" evidence="6">
    <location>
        <begin position="12"/>
        <end position="33"/>
    </location>
</feature>
<keyword evidence="9" id="KW-1185">Reference proteome</keyword>
<proteinExistence type="inferred from homology"/>
<evidence type="ECO:0000313" key="7">
    <source>
        <dbReference type="EMBL" id="KAG5268377.1"/>
    </source>
</evidence>
<comment type="caution">
    <text evidence="8">The sequence shown here is derived from an EMBL/GenBank/DDBJ whole genome shotgun (WGS) entry which is preliminary data.</text>
</comment>
<dbReference type="InterPro" id="IPR051423">
    <property type="entry name" value="CD225/Dispanin"/>
</dbReference>
<dbReference type="AlphaFoldDB" id="A0AAV6G4A3"/>
<gene>
    <name evidence="7" type="ORF">AALO_G00211930</name>
    <name evidence="8" type="ORF">AALO_G00212020</name>
</gene>
<comment type="subcellular location">
    <subcellularLocation>
        <location evidence="1">Membrane</location>
    </subcellularLocation>
</comment>
<evidence type="ECO:0000313" key="9">
    <source>
        <dbReference type="Proteomes" id="UP000823561"/>
    </source>
</evidence>
<feature type="transmembrane region" description="Helical" evidence="6">
    <location>
        <begin position="58"/>
        <end position="81"/>
    </location>
</feature>
<dbReference type="InterPro" id="IPR007593">
    <property type="entry name" value="CD225/Dispanin_fam"/>
</dbReference>
<dbReference type="EMBL" id="JADWDJ010000016">
    <property type="protein sequence ID" value="KAG5268386.1"/>
    <property type="molecule type" value="Genomic_DNA"/>
</dbReference>
<organism evidence="8 9">
    <name type="scientific">Alosa alosa</name>
    <name type="common">allis shad</name>
    <dbReference type="NCBI Taxonomy" id="278164"/>
    <lineage>
        <taxon>Eukaryota</taxon>
        <taxon>Metazoa</taxon>
        <taxon>Chordata</taxon>
        <taxon>Craniata</taxon>
        <taxon>Vertebrata</taxon>
        <taxon>Euteleostomi</taxon>
        <taxon>Actinopterygii</taxon>
        <taxon>Neopterygii</taxon>
        <taxon>Teleostei</taxon>
        <taxon>Clupei</taxon>
        <taxon>Clupeiformes</taxon>
        <taxon>Clupeoidei</taxon>
        <taxon>Clupeidae</taxon>
        <taxon>Alosa</taxon>
    </lineage>
</organism>
<evidence type="ECO:0000256" key="2">
    <source>
        <dbReference type="ARBA" id="ARBA00006843"/>
    </source>
</evidence>
<keyword evidence="4 6" id="KW-1133">Transmembrane helix</keyword>
<protein>
    <submittedName>
        <fullName evidence="8">Uncharacterized protein</fullName>
    </submittedName>
</protein>
<evidence type="ECO:0000256" key="6">
    <source>
        <dbReference type="SAM" id="Phobius"/>
    </source>
</evidence>
<comment type="similarity">
    <text evidence="2">Belongs to the CD225/Dispanin family.</text>
</comment>
<dbReference type="EMBL" id="JADWDJ010000016">
    <property type="protein sequence ID" value="KAG5268377.1"/>
    <property type="molecule type" value="Genomic_DNA"/>
</dbReference>
<evidence type="ECO:0000256" key="3">
    <source>
        <dbReference type="ARBA" id="ARBA00022692"/>
    </source>
</evidence>